<accession>A0ABT7JAL0</accession>
<dbReference type="EMBL" id="JASJUS010000060">
    <property type="protein sequence ID" value="MDL2081904.1"/>
    <property type="molecule type" value="Genomic_DNA"/>
</dbReference>
<dbReference type="Proteomes" id="UP001241926">
    <property type="component" value="Unassembled WGS sequence"/>
</dbReference>
<dbReference type="RefSeq" id="WP_285437106.1">
    <property type="nucleotide sequence ID" value="NZ_JASJUS010000060.1"/>
</dbReference>
<keyword evidence="3" id="KW-1185">Reference proteome</keyword>
<protein>
    <submittedName>
        <fullName evidence="2">Uncharacterized protein</fullName>
    </submittedName>
</protein>
<evidence type="ECO:0000313" key="2">
    <source>
        <dbReference type="EMBL" id="MDL2081904.1"/>
    </source>
</evidence>
<organism evidence="2 3">
    <name type="scientific">Streptomyces fuscus</name>
    <dbReference type="NCBI Taxonomy" id="3048495"/>
    <lineage>
        <taxon>Bacteria</taxon>
        <taxon>Bacillati</taxon>
        <taxon>Actinomycetota</taxon>
        <taxon>Actinomycetes</taxon>
        <taxon>Kitasatosporales</taxon>
        <taxon>Streptomycetaceae</taxon>
        <taxon>Streptomyces</taxon>
    </lineage>
</organism>
<comment type="caution">
    <text evidence="2">The sequence shown here is derived from an EMBL/GenBank/DDBJ whole genome shotgun (WGS) entry which is preliminary data.</text>
</comment>
<proteinExistence type="predicted"/>
<sequence length="196" mass="21620">MVSGVHQLPRESGPDRTASDDENIDVVLAHDASSLFSGRVAGLGQEFVQLYSAADFVEVRSDLSLVELELLFDRAHSLNDVRRLPCLNGRGKYPLSDPKRSTWQLPVRIASVAFRRVLRAVPADTQNRLRPRPPSRTRPAGSPFTDVGNPLQVTAPRKGRKAARPVAEIHRRFIWDPSVSATEQESATAEKGGLLH</sequence>
<evidence type="ECO:0000256" key="1">
    <source>
        <dbReference type="SAM" id="MobiDB-lite"/>
    </source>
</evidence>
<evidence type="ECO:0000313" key="3">
    <source>
        <dbReference type="Proteomes" id="UP001241926"/>
    </source>
</evidence>
<gene>
    <name evidence="2" type="ORF">QNN03_36315</name>
</gene>
<reference evidence="2 3" key="1">
    <citation type="submission" date="2023-05" db="EMBL/GenBank/DDBJ databases">
        <title>Streptomyces fuscus sp. nov., a brown-black pigment producing actinomyces isolated from dry sand of Sea duck farm.</title>
        <authorList>
            <person name="Xie J."/>
            <person name="Shen N."/>
        </authorList>
    </citation>
    <scope>NUCLEOTIDE SEQUENCE [LARGE SCALE GENOMIC DNA]</scope>
    <source>
        <strain evidence="2 3">GXMU-J15</strain>
    </source>
</reference>
<feature type="compositionally biased region" description="Basic and acidic residues" evidence="1">
    <location>
        <begin position="8"/>
        <end position="19"/>
    </location>
</feature>
<feature type="region of interest" description="Disordered" evidence="1">
    <location>
        <begin position="124"/>
        <end position="162"/>
    </location>
</feature>
<feature type="region of interest" description="Disordered" evidence="1">
    <location>
        <begin position="1"/>
        <end position="22"/>
    </location>
</feature>
<name>A0ABT7JAL0_9ACTN</name>